<name>A0A4P7KZ79_9GAMM</name>
<dbReference type="EMBL" id="CP038614">
    <property type="protein sequence ID" value="QBY45665.1"/>
    <property type="molecule type" value="Genomic_DNA"/>
</dbReference>
<dbReference type="AlphaFoldDB" id="A0A4P7KZ79"/>
<reference evidence="1 2" key="1">
    <citation type="submission" date="2019-03" db="EMBL/GenBank/DDBJ databases">
        <title>Long-read sequencing reveals hyperdense prophage content in a complex bacterial symbiont genome.</title>
        <authorList>
            <person name="Frost C.L."/>
            <person name="Siozios S."/>
            <person name="Nadal-Jimenez P."/>
            <person name="Brockhurst M.A."/>
            <person name="King K.C."/>
            <person name="Darby A.C."/>
            <person name="Hurst G.D.D."/>
        </authorList>
    </citation>
    <scope>NUCLEOTIDE SEQUENCE [LARGE SCALE GENOMIC DNA]</scope>
    <source>
        <strain evidence="1 2">FIN</strain>
        <plasmid evidence="2">parsfin2</plasmid>
    </source>
</reference>
<geneLocation type="plasmid" evidence="2">
    <name>parsfin2</name>
</geneLocation>
<sequence length="55" mass="5876">MNTRRGNPITVSNSMAAKSLYADLGFTVHEISAPRTISGKRQMAKEIIAVLGGKS</sequence>
<accession>A0A4P7KZ79</accession>
<dbReference type="KEGG" id="ans:ArsFIN_42760"/>
<dbReference type="RefSeq" id="WP_210409131.1">
    <property type="nucleotide sequence ID" value="NZ_CP038614.1"/>
</dbReference>
<evidence type="ECO:0008006" key="3">
    <source>
        <dbReference type="Google" id="ProtNLM"/>
    </source>
</evidence>
<protein>
    <recommendedName>
        <fullName evidence="3">Acetyltransferase</fullName>
    </recommendedName>
</protein>
<gene>
    <name evidence="1" type="ORF">ArsFIN_42760</name>
</gene>
<proteinExistence type="predicted"/>
<dbReference type="GeneID" id="39751953"/>
<evidence type="ECO:0000313" key="1">
    <source>
        <dbReference type="EMBL" id="QBY45665.1"/>
    </source>
</evidence>
<evidence type="ECO:0000313" key="2">
    <source>
        <dbReference type="Proteomes" id="UP000295134"/>
    </source>
</evidence>
<keyword evidence="1" id="KW-0614">Plasmid</keyword>
<organism evidence="1 2">
    <name type="scientific">Arsenophonus nasoniae</name>
    <name type="common">son-killer infecting Nasonia vitripennis</name>
    <dbReference type="NCBI Taxonomy" id="638"/>
    <lineage>
        <taxon>Bacteria</taxon>
        <taxon>Pseudomonadati</taxon>
        <taxon>Pseudomonadota</taxon>
        <taxon>Gammaproteobacteria</taxon>
        <taxon>Enterobacterales</taxon>
        <taxon>Morganellaceae</taxon>
        <taxon>Arsenophonus</taxon>
    </lineage>
</organism>
<dbReference type="Proteomes" id="UP000295134">
    <property type="component" value="Plasmid pArsFIN2"/>
</dbReference>